<keyword evidence="2" id="KW-1185">Reference proteome</keyword>
<accession>A0A0C2XT99</accession>
<dbReference type="HOGENOM" id="CLU_030662_0_0_1"/>
<reference evidence="1 2" key="1">
    <citation type="submission" date="2014-04" db="EMBL/GenBank/DDBJ databases">
        <authorList>
            <consortium name="DOE Joint Genome Institute"/>
            <person name="Kuo A."/>
            <person name="Gay G."/>
            <person name="Dore J."/>
            <person name="Kohler A."/>
            <person name="Nagy L.G."/>
            <person name="Floudas D."/>
            <person name="Copeland A."/>
            <person name="Barry K.W."/>
            <person name="Cichocki N."/>
            <person name="Veneault-Fourrey C."/>
            <person name="LaButti K."/>
            <person name="Lindquist E.A."/>
            <person name="Lipzen A."/>
            <person name="Lundell T."/>
            <person name="Morin E."/>
            <person name="Murat C."/>
            <person name="Sun H."/>
            <person name="Tunlid A."/>
            <person name="Henrissat B."/>
            <person name="Grigoriev I.V."/>
            <person name="Hibbett D.S."/>
            <person name="Martin F."/>
            <person name="Nordberg H.P."/>
            <person name="Cantor M.N."/>
            <person name="Hua S.X."/>
        </authorList>
    </citation>
    <scope>NUCLEOTIDE SEQUENCE [LARGE SCALE GENOMIC DNA]</scope>
    <source>
        <strain evidence="2">h7</strain>
    </source>
</reference>
<name>A0A0C2XT99_HEBCY</name>
<protein>
    <recommendedName>
        <fullName evidence="3">F-box domain-containing protein</fullName>
    </recommendedName>
</protein>
<proteinExistence type="predicted"/>
<dbReference type="OrthoDB" id="3066755at2759"/>
<evidence type="ECO:0008006" key="3">
    <source>
        <dbReference type="Google" id="ProtNLM"/>
    </source>
</evidence>
<reference evidence="2" key="2">
    <citation type="submission" date="2015-01" db="EMBL/GenBank/DDBJ databases">
        <title>Evolutionary Origins and Diversification of the Mycorrhizal Mutualists.</title>
        <authorList>
            <consortium name="DOE Joint Genome Institute"/>
            <consortium name="Mycorrhizal Genomics Consortium"/>
            <person name="Kohler A."/>
            <person name="Kuo A."/>
            <person name="Nagy L.G."/>
            <person name="Floudas D."/>
            <person name="Copeland A."/>
            <person name="Barry K.W."/>
            <person name="Cichocki N."/>
            <person name="Veneault-Fourrey C."/>
            <person name="LaButti K."/>
            <person name="Lindquist E.A."/>
            <person name="Lipzen A."/>
            <person name="Lundell T."/>
            <person name="Morin E."/>
            <person name="Murat C."/>
            <person name="Riley R."/>
            <person name="Ohm R."/>
            <person name="Sun H."/>
            <person name="Tunlid A."/>
            <person name="Henrissat B."/>
            <person name="Grigoriev I.V."/>
            <person name="Hibbett D.S."/>
            <person name="Martin F."/>
        </authorList>
    </citation>
    <scope>NUCLEOTIDE SEQUENCE [LARGE SCALE GENOMIC DNA]</scope>
    <source>
        <strain evidence="2">h7</strain>
    </source>
</reference>
<evidence type="ECO:0000313" key="2">
    <source>
        <dbReference type="Proteomes" id="UP000053424"/>
    </source>
</evidence>
<dbReference type="Proteomes" id="UP000053424">
    <property type="component" value="Unassembled WGS sequence"/>
</dbReference>
<gene>
    <name evidence="1" type="ORF">M413DRAFT_445685</name>
</gene>
<evidence type="ECO:0000313" key="1">
    <source>
        <dbReference type="EMBL" id="KIM40913.1"/>
    </source>
</evidence>
<sequence length="573" mass="65255">MSPQRSSAHRSDIPSVKCTFSRLASGIYKLNEDILRSIFLLNAEPTNEVEDANILTGPLTTTRYSSQVCGYWRQLILQWPYLWGRLIDLQDLQQKTDSWRNEVLRRSGDSLLCVKVNEGVFTEGSVRFIGLLLKEHWHRLQKIDIAINTDSVALIGEDPWDSLKQPAPYLETFTVSFMDRNATPSNLLSSDLVLFSGQAPSLREFFTRGVAMNFPAPWLSQLHRFSLSSPITDINELLNAMKEMSDVEYVSLRTGLGNIHPKGPSPNLPHITLPRLKELIVANDIGTCLTLVECIAPPPGSILSSLAIDAFQYDLTTEMWEQLLPSISNYFQNCFSSHQARRLSVNVSVLSLYFRCFNHLDDIEEPKPYVSIDIWCPDLLRPTIIPGVLAVFSAHNFSNVTCLQLIGNPSVIDPTDPHVLKFITALTSLTTLRTQTTMLQRLTEIPESTPVAFPTLRTVHLEQQPPSHGAAQSMSFNEVKSFLEWRIDRGHPIHEFRLVDDYWFTKSSEDEKIFGFLEKLPNFKVTLMFWPELREYVCGEGPIAEYGSGWLLKKIVRDRAQWTRERLQLELED</sequence>
<dbReference type="AlphaFoldDB" id="A0A0C2XT99"/>
<dbReference type="EMBL" id="KN831781">
    <property type="protein sequence ID" value="KIM40913.1"/>
    <property type="molecule type" value="Genomic_DNA"/>
</dbReference>
<organism evidence="1 2">
    <name type="scientific">Hebeloma cylindrosporum</name>
    <dbReference type="NCBI Taxonomy" id="76867"/>
    <lineage>
        <taxon>Eukaryota</taxon>
        <taxon>Fungi</taxon>
        <taxon>Dikarya</taxon>
        <taxon>Basidiomycota</taxon>
        <taxon>Agaricomycotina</taxon>
        <taxon>Agaricomycetes</taxon>
        <taxon>Agaricomycetidae</taxon>
        <taxon>Agaricales</taxon>
        <taxon>Agaricineae</taxon>
        <taxon>Hymenogastraceae</taxon>
        <taxon>Hebeloma</taxon>
    </lineage>
</organism>